<dbReference type="GO" id="GO:0016757">
    <property type="term" value="F:glycosyltransferase activity"/>
    <property type="evidence" value="ECO:0007669"/>
    <property type="project" value="UniProtKB-KW"/>
</dbReference>
<keyword evidence="5" id="KW-0808">Transferase</keyword>
<dbReference type="InterPro" id="IPR049438">
    <property type="entry name" value="TreT_GT1"/>
</dbReference>
<accession>A0AA39V2N1</accession>
<dbReference type="Pfam" id="PF21269">
    <property type="entry name" value="TreT_GT1"/>
    <property type="match status" value="1"/>
</dbReference>
<keyword evidence="6" id="KW-0119">Carbohydrate metabolism</keyword>
<evidence type="ECO:0000256" key="6">
    <source>
        <dbReference type="ARBA" id="ARBA00023277"/>
    </source>
</evidence>
<comment type="caution">
    <text evidence="10">The sequence shown here is derived from an EMBL/GenBank/DDBJ whole genome shotgun (WGS) entry which is preliminary data.</text>
</comment>
<comment type="subunit">
    <text evidence="2">Homodimer.</text>
</comment>
<evidence type="ECO:0000256" key="7">
    <source>
        <dbReference type="SAM" id="MobiDB-lite"/>
    </source>
</evidence>
<dbReference type="InterPro" id="IPR052078">
    <property type="entry name" value="Trehalose_Metab_GTase"/>
</dbReference>
<sequence length="807" mass="89425">MLTRRLARGLAPISRRSRHSIQKIDPNLDHAGHFPSSGEPDRPFPLYNPHRRLFFSSCYPILASLSLMSTKAHQHHQFESKSSDVARRRLSSVSNKKPHVAASYSSLTPMWAGIAGNPVNNNTQFEIAVSVHDSVYSTDFASTRIPYSATELEKTAKSIEQHVLDTLRNFSSEHLCKFLGAGVTLSLLRESPNLCTRLWLDMDIVPIVFNIKPFHTDSATRPNVKHRISSTTGSYVPSGAETPTVYVESAHVAAADPHLQVGVTGRLPIPRTLDEQADSAARKCIMYFGPGNNPRLSIGARNQVTVDAAGKIHLLDDLDEYKKTVGPGTWNAVVKLADELREKQVKIGFFSSTPQGGGVALMRHALIRFLTALDVDVAWYVPNPSPQVFRTTKNNHNILQGVAASDLRLTNDAKEGFDAWILKNGLRWTAEGGPLAPGGVDVAFVDDPQMPGLIPLIKKIRPELPIVYRSHIEIRSDLVHVVGSPQEEVWKYLWNNIQLADLFISHPVNKFVPSDVPIEKLALLGAATDWLDGLNKDLGAWDSAFYMGEFRSLCVKDKMNELQWPHRSYIIQIARFDPAKGIPNVIDSYVKLRRLLKAKCPDLEEDEHPQMLICGHGAVDDPDASIIYDQVMQLIYSDAYREYAKDFVVMRLPPSDQLLNALMSNAKIALQLSTREGFEVKVSEAIHAGIPIVASLTGGIPLQIEHGKSGYLTKPGDNTAVAQHLFDLFTDVDLHRTMSKYAKTHVSDEVGTVGNALAWLYLAVMYSRGVKIQPKGAWLNDLARAETGEPYAEGEPRLPRTPLNLQG</sequence>
<reference evidence="10" key="1">
    <citation type="submission" date="2023-06" db="EMBL/GenBank/DDBJ databases">
        <authorList>
            <consortium name="Lawrence Berkeley National Laboratory"/>
            <person name="Ahrendt S."/>
            <person name="Sahu N."/>
            <person name="Indic B."/>
            <person name="Wong-Bajracharya J."/>
            <person name="Merenyi Z."/>
            <person name="Ke H.-M."/>
            <person name="Monk M."/>
            <person name="Kocsube S."/>
            <person name="Drula E."/>
            <person name="Lipzen A."/>
            <person name="Balint B."/>
            <person name="Henrissat B."/>
            <person name="Andreopoulos B."/>
            <person name="Martin F.M."/>
            <person name="Harder C.B."/>
            <person name="Rigling D."/>
            <person name="Ford K.L."/>
            <person name="Foster G.D."/>
            <person name="Pangilinan J."/>
            <person name="Papanicolaou A."/>
            <person name="Barry K."/>
            <person name="LaButti K."/>
            <person name="Viragh M."/>
            <person name="Koriabine M."/>
            <person name="Yan M."/>
            <person name="Riley R."/>
            <person name="Champramary S."/>
            <person name="Plett K.L."/>
            <person name="Tsai I.J."/>
            <person name="Slot J."/>
            <person name="Sipos G."/>
            <person name="Plett J."/>
            <person name="Nagy L.G."/>
            <person name="Grigoriev I.V."/>
        </authorList>
    </citation>
    <scope>NUCLEOTIDE SEQUENCE</scope>
    <source>
        <strain evidence="10">HWK02</strain>
    </source>
</reference>
<proteinExistence type="inferred from homology"/>
<feature type="domain" description="Glycosyl transferase family 1" evidence="8">
    <location>
        <begin position="566"/>
        <end position="744"/>
    </location>
</feature>
<dbReference type="Gene3D" id="3.40.50.2000">
    <property type="entry name" value="Glycogen Phosphorylase B"/>
    <property type="match status" value="2"/>
</dbReference>
<dbReference type="EMBL" id="JAUEPU010000004">
    <property type="protein sequence ID" value="KAK0503115.1"/>
    <property type="molecule type" value="Genomic_DNA"/>
</dbReference>
<comment type="similarity">
    <text evidence="1">Belongs to the glycosyltransferase group 1 family. Glycosyltransferase 4 subfamily.</text>
</comment>
<gene>
    <name evidence="10" type="ORF">EDD18DRAFT_1136429</name>
</gene>
<dbReference type="SUPFAM" id="SSF53756">
    <property type="entry name" value="UDP-Glycosyltransferase/glycogen phosphorylase"/>
    <property type="match status" value="1"/>
</dbReference>
<dbReference type="AlphaFoldDB" id="A0AA39V2N1"/>
<evidence type="ECO:0000256" key="3">
    <source>
        <dbReference type="ARBA" id="ARBA00022526"/>
    </source>
</evidence>
<name>A0AA39V2N1_9AGAR</name>
<dbReference type="PANTHER" id="PTHR47779">
    <property type="entry name" value="SYNTHASE (CCG-9), PUTATIVE (AFU_ORTHOLOGUE AFUA_3G12100)-RELATED"/>
    <property type="match status" value="1"/>
</dbReference>
<evidence type="ECO:0000313" key="11">
    <source>
        <dbReference type="Proteomes" id="UP001175228"/>
    </source>
</evidence>
<dbReference type="PANTHER" id="PTHR47779:SF1">
    <property type="entry name" value="SYNTHASE (CCG-9), PUTATIVE (AFU_ORTHOLOGUE AFUA_3G12100)-RELATED"/>
    <property type="match status" value="1"/>
</dbReference>
<dbReference type="CDD" id="cd03792">
    <property type="entry name" value="GT4_trehalose_phosphorylase"/>
    <property type="match status" value="1"/>
</dbReference>
<evidence type="ECO:0000259" key="9">
    <source>
        <dbReference type="Pfam" id="PF21269"/>
    </source>
</evidence>
<feature type="region of interest" description="Disordered" evidence="7">
    <location>
        <begin position="13"/>
        <end position="42"/>
    </location>
</feature>
<evidence type="ECO:0000256" key="5">
    <source>
        <dbReference type="ARBA" id="ARBA00022679"/>
    </source>
</evidence>
<evidence type="ECO:0000256" key="1">
    <source>
        <dbReference type="ARBA" id="ARBA00009481"/>
    </source>
</evidence>
<keyword evidence="11" id="KW-1185">Reference proteome</keyword>
<keyword evidence="4" id="KW-0328">Glycosyltransferase</keyword>
<dbReference type="Proteomes" id="UP001175228">
    <property type="component" value="Unassembled WGS sequence"/>
</dbReference>
<feature type="domain" description="Trehalose synthase N-terminal" evidence="9">
    <location>
        <begin position="350"/>
        <end position="511"/>
    </location>
</feature>
<evidence type="ECO:0000259" key="8">
    <source>
        <dbReference type="Pfam" id="PF00534"/>
    </source>
</evidence>
<protein>
    <submittedName>
        <fullName evidence="10">Trehalose phosphorylase</fullName>
    </submittedName>
</protein>
<organism evidence="10 11">
    <name type="scientific">Armillaria luteobubalina</name>
    <dbReference type="NCBI Taxonomy" id="153913"/>
    <lineage>
        <taxon>Eukaryota</taxon>
        <taxon>Fungi</taxon>
        <taxon>Dikarya</taxon>
        <taxon>Basidiomycota</taxon>
        <taxon>Agaricomycotina</taxon>
        <taxon>Agaricomycetes</taxon>
        <taxon>Agaricomycetidae</taxon>
        <taxon>Agaricales</taxon>
        <taxon>Marasmiineae</taxon>
        <taxon>Physalacriaceae</taxon>
        <taxon>Armillaria</taxon>
    </lineage>
</organism>
<dbReference type="Pfam" id="PF00534">
    <property type="entry name" value="Glycos_transf_1"/>
    <property type="match status" value="1"/>
</dbReference>
<keyword evidence="3" id="KW-0313">Glucose metabolism</keyword>
<dbReference type="GO" id="GO:0006006">
    <property type="term" value="P:glucose metabolic process"/>
    <property type="evidence" value="ECO:0007669"/>
    <property type="project" value="UniProtKB-KW"/>
</dbReference>
<evidence type="ECO:0000313" key="10">
    <source>
        <dbReference type="EMBL" id="KAK0503115.1"/>
    </source>
</evidence>
<evidence type="ECO:0000256" key="2">
    <source>
        <dbReference type="ARBA" id="ARBA00011738"/>
    </source>
</evidence>
<dbReference type="InterPro" id="IPR001296">
    <property type="entry name" value="Glyco_trans_1"/>
</dbReference>
<evidence type="ECO:0000256" key="4">
    <source>
        <dbReference type="ARBA" id="ARBA00022676"/>
    </source>
</evidence>